<evidence type="ECO:0000313" key="3">
    <source>
        <dbReference type="Proteomes" id="UP000198418"/>
    </source>
</evidence>
<feature type="domain" description="DUF403" evidence="1">
    <location>
        <begin position="1"/>
        <end position="317"/>
    </location>
</feature>
<gene>
    <name evidence="2" type="ORF">SAMN06265338_11351</name>
</gene>
<evidence type="ECO:0000313" key="2">
    <source>
        <dbReference type="EMBL" id="SNB80587.1"/>
    </source>
</evidence>
<dbReference type="EMBL" id="FYDG01000013">
    <property type="protein sequence ID" value="SNB80587.1"/>
    <property type="molecule type" value="Genomic_DNA"/>
</dbReference>
<dbReference type="OrthoDB" id="9803532at2"/>
<dbReference type="InterPro" id="IPR051680">
    <property type="entry name" value="ATP-dep_Glu-Cys_Ligase-2"/>
</dbReference>
<dbReference type="RefSeq" id="WP_088522005.1">
    <property type="nucleotide sequence ID" value="NZ_FYDG01000013.1"/>
</dbReference>
<organism evidence="2 3">
    <name type="scientific">Rhodoblastus acidophilus</name>
    <name type="common">Rhodopseudomonas acidophila</name>
    <dbReference type="NCBI Taxonomy" id="1074"/>
    <lineage>
        <taxon>Bacteria</taxon>
        <taxon>Pseudomonadati</taxon>
        <taxon>Pseudomonadota</taxon>
        <taxon>Alphaproteobacteria</taxon>
        <taxon>Hyphomicrobiales</taxon>
        <taxon>Rhodoblastaceae</taxon>
        <taxon>Rhodoblastus</taxon>
    </lineage>
</organism>
<evidence type="ECO:0000259" key="1">
    <source>
        <dbReference type="Pfam" id="PF04168"/>
    </source>
</evidence>
<reference evidence="3" key="1">
    <citation type="submission" date="2017-06" db="EMBL/GenBank/DDBJ databases">
        <authorList>
            <person name="Varghese N."/>
            <person name="Submissions S."/>
        </authorList>
    </citation>
    <scope>NUCLEOTIDE SEQUENCE [LARGE SCALE GENOMIC DNA]</scope>
    <source>
        <strain evidence="3">DSM 137</strain>
    </source>
</reference>
<dbReference type="InterPro" id="IPR007296">
    <property type="entry name" value="DUF403"/>
</dbReference>
<dbReference type="Proteomes" id="UP000198418">
    <property type="component" value="Unassembled WGS sequence"/>
</dbReference>
<dbReference type="PANTHER" id="PTHR34595:SF7">
    <property type="entry name" value="SLL1039 PROTEIN"/>
    <property type="match status" value="1"/>
</dbReference>
<dbReference type="Pfam" id="PF04168">
    <property type="entry name" value="Alpha-E"/>
    <property type="match status" value="1"/>
</dbReference>
<name>A0A212S664_RHOAC</name>
<proteinExistence type="predicted"/>
<dbReference type="AlphaFoldDB" id="A0A212S664"/>
<keyword evidence="3" id="KW-1185">Reference proteome</keyword>
<protein>
    <submittedName>
        <fullName evidence="2">Uncharacterized conserved protein, Alpha-E superfamily</fullName>
    </submittedName>
</protein>
<sequence>MLARTADNIYWVSRYLERADFLARLIEASSRISALPTAYAAKQDEWTSVLIASGADETFPDHFEVANEANVTAYLAFDARNPSSIRNCIQFARTNARAVRTAVTVEMWEHINSAWLKLKNFESQHPEPTAIDREALNGFLDFVKETSSLYDGHGYRTMLRNDVYFFARLGVSLERADNTARVLDVKYQLLLPENETVGGSVDYFQWSTILRSVSALTAYHWVYRESIKPWNVADLLILRPEMPRSLLSCYGEVVRWLDAIGNQYGRHGAAQRQARAIKRKLEGASIKEIFQSGLHEFVDGFITETNGLASAIAEQYLLG</sequence>
<dbReference type="PANTHER" id="PTHR34595">
    <property type="entry name" value="BLR5612 PROTEIN"/>
    <property type="match status" value="1"/>
</dbReference>
<accession>A0A212S664</accession>